<keyword evidence="2" id="KW-1185">Reference proteome</keyword>
<name>A0A9D4MFB6_DREPO</name>
<evidence type="ECO:0000313" key="1">
    <source>
        <dbReference type="EMBL" id="KAH3876335.1"/>
    </source>
</evidence>
<reference evidence="1" key="1">
    <citation type="journal article" date="2019" name="bioRxiv">
        <title>The Genome of the Zebra Mussel, Dreissena polymorpha: A Resource for Invasive Species Research.</title>
        <authorList>
            <person name="McCartney M.A."/>
            <person name="Auch B."/>
            <person name="Kono T."/>
            <person name="Mallez S."/>
            <person name="Zhang Y."/>
            <person name="Obille A."/>
            <person name="Becker A."/>
            <person name="Abrahante J.E."/>
            <person name="Garbe J."/>
            <person name="Badalamenti J.P."/>
            <person name="Herman A."/>
            <person name="Mangelson H."/>
            <person name="Liachko I."/>
            <person name="Sullivan S."/>
            <person name="Sone E.D."/>
            <person name="Koren S."/>
            <person name="Silverstein K.A.T."/>
            <person name="Beckman K.B."/>
            <person name="Gohl D.M."/>
        </authorList>
    </citation>
    <scope>NUCLEOTIDE SEQUENCE</scope>
    <source>
        <strain evidence="1">Duluth1</strain>
        <tissue evidence="1">Whole animal</tissue>
    </source>
</reference>
<dbReference type="AlphaFoldDB" id="A0A9D4MFB6"/>
<dbReference type="EMBL" id="JAIWYP010000001">
    <property type="protein sequence ID" value="KAH3876335.1"/>
    <property type="molecule type" value="Genomic_DNA"/>
</dbReference>
<organism evidence="1 2">
    <name type="scientific">Dreissena polymorpha</name>
    <name type="common">Zebra mussel</name>
    <name type="synonym">Mytilus polymorpha</name>
    <dbReference type="NCBI Taxonomy" id="45954"/>
    <lineage>
        <taxon>Eukaryota</taxon>
        <taxon>Metazoa</taxon>
        <taxon>Spiralia</taxon>
        <taxon>Lophotrochozoa</taxon>
        <taxon>Mollusca</taxon>
        <taxon>Bivalvia</taxon>
        <taxon>Autobranchia</taxon>
        <taxon>Heteroconchia</taxon>
        <taxon>Euheterodonta</taxon>
        <taxon>Imparidentia</taxon>
        <taxon>Neoheterodontei</taxon>
        <taxon>Myida</taxon>
        <taxon>Dreissenoidea</taxon>
        <taxon>Dreissenidae</taxon>
        <taxon>Dreissena</taxon>
    </lineage>
</organism>
<protein>
    <submittedName>
        <fullName evidence="1">Uncharacterized protein</fullName>
    </submittedName>
</protein>
<dbReference type="Proteomes" id="UP000828390">
    <property type="component" value="Unassembled WGS sequence"/>
</dbReference>
<accession>A0A9D4MFB6</accession>
<reference evidence="1" key="2">
    <citation type="submission" date="2020-11" db="EMBL/GenBank/DDBJ databases">
        <authorList>
            <person name="McCartney M.A."/>
            <person name="Auch B."/>
            <person name="Kono T."/>
            <person name="Mallez S."/>
            <person name="Becker A."/>
            <person name="Gohl D.M."/>
            <person name="Silverstein K.A.T."/>
            <person name="Koren S."/>
            <person name="Bechman K.B."/>
            <person name="Herman A."/>
            <person name="Abrahante J.E."/>
            <person name="Garbe J."/>
        </authorList>
    </citation>
    <scope>NUCLEOTIDE SEQUENCE</scope>
    <source>
        <strain evidence="1">Duluth1</strain>
        <tissue evidence="1">Whole animal</tissue>
    </source>
</reference>
<gene>
    <name evidence="1" type="ORF">DPMN_000174</name>
</gene>
<comment type="caution">
    <text evidence="1">The sequence shown here is derived from an EMBL/GenBank/DDBJ whole genome shotgun (WGS) entry which is preliminary data.</text>
</comment>
<sequence length="52" mass="5778">MPEDLEGEMALGVDLVPRHLPTEKGHLGLCENHCNFSCITHPSKLIQLIILN</sequence>
<proteinExistence type="predicted"/>
<evidence type="ECO:0000313" key="2">
    <source>
        <dbReference type="Proteomes" id="UP000828390"/>
    </source>
</evidence>